<dbReference type="AlphaFoldDB" id="A0A448WL08"/>
<feature type="compositionally biased region" description="Polar residues" evidence="1">
    <location>
        <begin position="12"/>
        <end position="21"/>
    </location>
</feature>
<feature type="region of interest" description="Disordered" evidence="1">
    <location>
        <begin position="1"/>
        <end position="23"/>
    </location>
</feature>
<feature type="compositionally biased region" description="Polar residues" evidence="1">
    <location>
        <begin position="60"/>
        <end position="71"/>
    </location>
</feature>
<gene>
    <name evidence="2" type="ORF">PXEA_LOCUS7790</name>
</gene>
<dbReference type="Proteomes" id="UP000784294">
    <property type="component" value="Unassembled WGS sequence"/>
</dbReference>
<proteinExistence type="predicted"/>
<dbReference type="EMBL" id="CAAALY010020852">
    <property type="protein sequence ID" value="VEL14350.1"/>
    <property type="molecule type" value="Genomic_DNA"/>
</dbReference>
<sequence length="77" mass="8332">MIDSGSVRKCVNSPNLASSPSGAYERRTGYRLVGHKLILQSGSTTPHEPFRSPHPAPRLSFSSHVDNQTDTCRPAGL</sequence>
<reference evidence="2" key="1">
    <citation type="submission" date="2018-11" db="EMBL/GenBank/DDBJ databases">
        <authorList>
            <consortium name="Pathogen Informatics"/>
        </authorList>
    </citation>
    <scope>NUCLEOTIDE SEQUENCE</scope>
</reference>
<evidence type="ECO:0000313" key="3">
    <source>
        <dbReference type="Proteomes" id="UP000784294"/>
    </source>
</evidence>
<organism evidence="2 3">
    <name type="scientific">Protopolystoma xenopodis</name>
    <dbReference type="NCBI Taxonomy" id="117903"/>
    <lineage>
        <taxon>Eukaryota</taxon>
        <taxon>Metazoa</taxon>
        <taxon>Spiralia</taxon>
        <taxon>Lophotrochozoa</taxon>
        <taxon>Platyhelminthes</taxon>
        <taxon>Monogenea</taxon>
        <taxon>Polyopisthocotylea</taxon>
        <taxon>Polystomatidea</taxon>
        <taxon>Polystomatidae</taxon>
        <taxon>Protopolystoma</taxon>
    </lineage>
</organism>
<comment type="caution">
    <text evidence="2">The sequence shown here is derived from an EMBL/GenBank/DDBJ whole genome shotgun (WGS) entry which is preliminary data.</text>
</comment>
<feature type="region of interest" description="Disordered" evidence="1">
    <location>
        <begin position="40"/>
        <end position="77"/>
    </location>
</feature>
<evidence type="ECO:0000313" key="2">
    <source>
        <dbReference type="EMBL" id="VEL14350.1"/>
    </source>
</evidence>
<accession>A0A448WL08</accession>
<keyword evidence="3" id="KW-1185">Reference proteome</keyword>
<name>A0A448WL08_9PLAT</name>
<evidence type="ECO:0000256" key="1">
    <source>
        <dbReference type="SAM" id="MobiDB-lite"/>
    </source>
</evidence>
<protein>
    <submittedName>
        <fullName evidence="2">Uncharacterized protein</fullName>
    </submittedName>
</protein>